<keyword evidence="3" id="KW-1185">Reference proteome</keyword>
<protein>
    <submittedName>
        <fullName evidence="2">MGLL</fullName>
        <ecNumber evidence="2">3.1.1.23</ecNumber>
    </submittedName>
</protein>
<reference evidence="2" key="1">
    <citation type="submission" date="2021-02" db="EMBL/GenBank/DDBJ databases">
        <authorList>
            <person name="Bekaert M."/>
        </authorList>
    </citation>
    <scope>NUCLEOTIDE SEQUENCE</scope>
    <source>
        <strain evidence="2">IoA-00</strain>
    </source>
</reference>
<name>A0A7R8D357_LEPSM</name>
<dbReference type="OrthoDB" id="194865at2759"/>
<dbReference type="InterPro" id="IPR022742">
    <property type="entry name" value="Hydrolase_4"/>
</dbReference>
<proteinExistence type="predicted"/>
<dbReference type="Gene3D" id="3.40.50.1820">
    <property type="entry name" value="alpha/beta hydrolase"/>
    <property type="match status" value="1"/>
</dbReference>
<accession>A0A7R8D357</accession>
<dbReference type="PANTHER" id="PTHR11614">
    <property type="entry name" value="PHOSPHOLIPASE-RELATED"/>
    <property type="match status" value="1"/>
</dbReference>
<organism evidence="2 3">
    <name type="scientific">Lepeophtheirus salmonis</name>
    <name type="common">Salmon louse</name>
    <name type="synonym">Caligus salmonis</name>
    <dbReference type="NCBI Taxonomy" id="72036"/>
    <lineage>
        <taxon>Eukaryota</taxon>
        <taxon>Metazoa</taxon>
        <taxon>Ecdysozoa</taxon>
        <taxon>Arthropoda</taxon>
        <taxon>Crustacea</taxon>
        <taxon>Multicrustacea</taxon>
        <taxon>Hexanauplia</taxon>
        <taxon>Copepoda</taxon>
        <taxon>Siphonostomatoida</taxon>
        <taxon>Caligidae</taxon>
        <taxon>Lepeophtheirus</taxon>
    </lineage>
</organism>
<dbReference type="Proteomes" id="UP000675881">
    <property type="component" value="Chromosome 7"/>
</dbReference>
<sequence>MRVRTRETYMTTPKGLTFFRCEWSHPILRIRGLVFISHGLGEHMGYYSDVAVHLVRLGYIVFGHDHPGHGYSSDSKEDMFRECIECTLFDITVTTQSKYGNKYSLFIIGHSIGALIALTALKKMPDLFSGAVLVAPPFKGLSKLYFKPLFNLLLPFLSYFYPSYQIVKMSLNQLTRDVHQVKRMEKDPLYSKLGLKARSTYLIHQTIKTLQSRAHEIQVPLFIQQGACDGFTDPLSAQSLFDSVGSRRKHIKMYDGAYHHLYIDIPSTKKEAISDAVTWIYFTQKFA</sequence>
<dbReference type="InterPro" id="IPR051044">
    <property type="entry name" value="MAG_DAG_Lipase"/>
</dbReference>
<dbReference type="EMBL" id="HG994586">
    <property type="protein sequence ID" value="CAF3009367.1"/>
    <property type="molecule type" value="Genomic_DNA"/>
</dbReference>
<dbReference type="GO" id="GO:0047372">
    <property type="term" value="F:monoacylglycerol lipase activity"/>
    <property type="evidence" value="ECO:0007669"/>
    <property type="project" value="UniProtKB-EC"/>
</dbReference>
<dbReference type="EC" id="3.1.1.23" evidence="2"/>
<keyword evidence="2" id="KW-0378">Hydrolase</keyword>
<evidence type="ECO:0000313" key="3">
    <source>
        <dbReference type="Proteomes" id="UP000675881"/>
    </source>
</evidence>
<dbReference type="InterPro" id="IPR029058">
    <property type="entry name" value="AB_hydrolase_fold"/>
</dbReference>
<dbReference type="Pfam" id="PF12146">
    <property type="entry name" value="Hydrolase_4"/>
    <property type="match status" value="1"/>
</dbReference>
<evidence type="ECO:0000259" key="1">
    <source>
        <dbReference type="Pfam" id="PF12146"/>
    </source>
</evidence>
<feature type="domain" description="Serine aminopeptidase S33" evidence="1">
    <location>
        <begin position="30"/>
        <end position="264"/>
    </location>
</feature>
<dbReference type="SUPFAM" id="SSF53474">
    <property type="entry name" value="alpha/beta-Hydrolases"/>
    <property type="match status" value="1"/>
</dbReference>
<gene>
    <name evidence="2" type="ORF">LSAA_12683</name>
</gene>
<evidence type="ECO:0000313" key="2">
    <source>
        <dbReference type="EMBL" id="CAF3009367.1"/>
    </source>
</evidence>
<dbReference type="AlphaFoldDB" id="A0A7R8D357"/>